<reference evidence="2" key="1">
    <citation type="submission" date="2017-07" db="EMBL/GenBank/DDBJ databases">
        <title>Taro Niue Genome Assembly and Annotation.</title>
        <authorList>
            <person name="Atibalentja N."/>
            <person name="Keating K."/>
            <person name="Fields C.J."/>
        </authorList>
    </citation>
    <scope>NUCLEOTIDE SEQUENCE</scope>
    <source>
        <strain evidence="2">Niue_2</strain>
        <tissue evidence="2">Leaf</tissue>
    </source>
</reference>
<dbReference type="AlphaFoldDB" id="A0A843UW70"/>
<gene>
    <name evidence="2" type="ORF">Taro_020350</name>
</gene>
<accession>A0A843UW70</accession>
<name>A0A843UW70_COLES</name>
<feature type="region of interest" description="Disordered" evidence="1">
    <location>
        <begin position="141"/>
        <end position="162"/>
    </location>
</feature>
<sequence length="182" mass="20360">MHVSVVCADCCLEVDSNIPCRQVLELMARDAAVNSFGGQDYAVKFLRVMVSQGKREARAMEHEEKRKTSSESETFGMRSLTLDELLSTARFAASTATEKPMCMHCNKHHGGNQCWAQEGRCLKCSSKDHRIKECPRLKKFDPRSATTSTSKEPVAELQAPAKEKEDFILFPDMAPMATPEFP</sequence>
<protein>
    <recommendedName>
        <fullName evidence="4">CCHC-type domain-containing protein</fullName>
    </recommendedName>
</protein>
<dbReference type="Proteomes" id="UP000652761">
    <property type="component" value="Unassembled WGS sequence"/>
</dbReference>
<proteinExistence type="predicted"/>
<organism evidence="2 3">
    <name type="scientific">Colocasia esculenta</name>
    <name type="common">Wild taro</name>
    <name type="synonym">Arum esculentum</name>
    <dbReference type="NCBI Taxonomy" id="4460"/>
    <lineage>
        <taxon>Eukaryota</taxon>
        <taxon>Viridiplantae</taxon>
        <taxon>Streptophyta</taxon>
        <taxon>Embryophyta</taxon>
        <taxon>Tracheophyta</taxon>
        <taxon>Spermatophyta</taxon>
        <taxon>Magnoliopsida</taxon>
        <taxon>Liliopsida</taxon>
        <taxon>Araceae</taxon>
        <taxon>Aroideae</taxon>
        <taxon>Colocasieae</taxon>
        <taxon>Colocasia</taxon>
    </lineage>
</organism>
<dbReference type="EMBL" id="NMUH01001006">
    <property type="protein sequence ID" value="MQL87798.1"/>
    <property type="molecule type" value="Genomic_DNA"/>
</dbReference>
<evidence type="ECO:0000313" key="3">
    <source>
        <dbReference type="Proteomes" id="UP000652761"/>
    </source>
</evidence>
<keyword evidence="3" id="KW-1185">Reference proteome</keyword>
<evidence type="ECO:0000313" key="2">
    <source>
        <dbReference type="EMBL" id="MQL87798.1"/>
    </source>
</evidence>
<evidence type="ECO:0000256" key="1">
    <source>
        <dbReference type="SAM" id="MobiDB-lite"/>
    </source>
</evidence>
<dbReference type="OrthoDB" id="1936908at2759"/>
<comment type="caution">
    <text evidence="2">The sequence shown here is derived from an EMBL/GenBank/DDBJ whole genome shotgun (WGS) entry which is preliminary data.</text>
</comment>
<evidence type="ECO:0008006" key="4">
    <source>
        <dbReference type="Google" id="ProtNLM"/>
    </source>
</evidence>